<keyword evidence="2" id="KW-1185">Reference proteome</keyword>
<proteinExistence type="predicted"/>
<organism evidence="1 2">
    <name type="scientific">Yeosuana aromativorans</name>
    <dbReference type="NCBI Taxonomy" id="288019"/>
    <lineage>
        <taxon>Bacteria</taxon>
        <taxon>Pseudomonadati</taxon>
        <taxon>Bacteroidota</taxon>
        <taxon>Flavobacteriia</taxon>
        <taxon>Flavobacteriales</taxon>
        <taxon>Flavobacteriaceae</taxon>
        <taxon>Yeosuana</taxon>
    </lineage>
</organism>
<sequence>MGCQEKKDNSANEAFAKNSETVMANIQNWQNETPDYSTYSDKFVLRDTGINGKDSLSLAEMKESDKMLFKNLDFKFLTDPIVLLPGVNPQTKEPDGSVRYYGNWQVTVPATDSTEAKSAVLKYYESFDFDADGKIIYQQGYGDFGGLMDALYGDDDQDSMEE</sequence>
<protein>
    <submittedName>
        <fullName evidence="1">Uncharacterized protein</fullName>
    </submittedName>
</protein>
<evidence type="ECO:0000313" key="1">
    <source>
        <dbReference type="EMBL" id="GGK25751.1"/>
    </source>
</evidence>
<dbReference type="AlphaFoldDB" id="A0A8J3BMU2"/>
<accession>A0A8J3BMU2</accession>
<dbReference type="Proteomes" id="UP000612329">
    <property type="component" value="Unassembled WGS sequence"/>
</dbReference>
<comment type="caution">
    <text evidence="1">The sequence shown here is derived from an EMBL/GenBank/DDBJ whole genome shotgun (WGS) entry which is preliminary data.</text>
</comment>
<evidence type="ECO:0000313" key="2">
    <source>
        <dbReference type="Proteomes" id="UP000612329"/>
    </source>
</evidence>
<name>A0A8J3BMU2_9FLAO</name>
<dbReference type="EMBL" id="BMNR01000004">
    <property type="protein sequence ID" value="GGK25751.1"/>
    <property type="molecule type" value="Genomic_DNA"/>
</dbReference>
<reference evidence="1" key="2">
    <citation type="submission" date="2020-09" db="EMBL/GenBank/DDBJ databases">
        <authorList>
            <person name="Sun Q."/>
            <person name="Ohkuma M."/>
        </authorList>
    </citation>
    <scope>NUCLEOTIDE SEQUENCE</scope>
    <source>
        <strain evidence="1">JCM 12862</strain>
    </source>
</reference>
<reference evidence="1" key="1">
    <citation type="journal article" date="2014" name="Int. J. Syst. Evol. Microbiol.">
        <title>Complete genome sequence of Corynebacterium casei LMG S-19264T (=DSM 44701T), isolated from a smear-ripened cheese.</title>
        <authorList>
            <consortium name="US DOE Joint Genome Institute (JGI-PGF)"/>
            <person name="Walter F."/>
            <person name="Albersmeier A."/>
            <person name="Kalinowski J."/>
            <person name="Ruckert C."/>
        </authorList>
    </citation>
    <scope>NUCLEOTIDE SEQUENCE</scope>
    <source>
        <strain evidence="1">JCM 12862</strain>
    </source>
</reference>
<gene>
    <name evidence="1" type="ORF">GCM10007962_20040</name>
</gene>